<dbReference type="PANTHER" id="PTHR46403">
    <property type="entry name" value="TP53-REGULATED INHIBITOR OF APOPTOSIS 1"/>
    <property type="match status" value="1"/>
</dbReference>
<dbReference type="GO" id="GO:0045332">
    <property type="term" value="P:phospholipid translocation"/>
    <property type="evidence" value="ECO:0007669"/>
    <property type="project" value="TreeGrafter"/>
</dbReference>
<dbReference type="GO" id="GO:0005829">
    <property type="term" value="C:cytosol"/>
    <property type="evidence" value="ECO:0007669"/>
    <property type="project" value="TreeGrafter"/>
</dbReference>
<evidence type="ECO:0000256" key="3">
    <source>
        <dbReference type="ARBA" id="ARBA00023706"/>
    </source>
</evidence>
<dbReference type="GO" id="GO:1990050">
    <property type="term" value="F:phosphatidic acid transfer activity"/>
    <property type="evidence" value="ECO:0007669"/>
    <property type="project" value="TreeGrafter"/>
</dbReference>
<dbReference type="GeneID" id="117232511"/>
<evidence type="ECO:0000313" key="4">
    <source>
        <dbReference type="Proteomes" id="UP000504631"/>
    </source>
</evidence>
<dbReference type="Pfam" id="PF05254">
    <property type="entry name" value="UPF0203"/>
    <property type="match status" value="1"/>
</dbReference>
<dbReference type="PROSITE" id="PS51808">
    <property type="entry name" value="CHCH"/>
    <property type="match status" value="1"/>
</dbReference>
<evidence type="ECO:0000313" key="6">
    <source>
        <dbReference type="RefSeq" id="XP_033347788.1"/>
    </source>
</evidence>
<dbReference type="RefSeq" id="XP_033347787.1">
    <property type="nucleotide sequence ID" value="XM_033491896.1"/>
</dbReference>
<organism evidence="4 5">
    <name type="scientific">Bombus vosnesenskii</name>
    <dbReference type="NCBI Taxonomy" id="207650"/>
    <lineage>
        <taxon>Eukaryota</taxon>
        <taxon>Metazoa</taxon>
        <taxon>Ecdysozoa</taxon>
        <taxon>Arthropoda</taxon>
        <taxon>Hexapoda</taxon>
        <taxon>Insecta</taxon>
        <taxon>Pterygota</taxon>
        <taxon>Neoptera</taxon>
        <taxon>Endopterygota</taxon>
        <taxon>Hymenoptera</taxon>
        <taxon>Apocrita</taxon>
        <taxon>Aculeata</taxon>
        <taxon>Apoidea</taxon>
        <taxon>Anthophila</taxon>
        <taxon>Apidae</taxon>
        <taxon>Bombus</taxon>
        <taxon>Pyrobombus</taxon>
    </lineage>
</organism>
<dbReference type="AlphaFoldDB" id="A0A6J3K3V6"/>
<evidence type="ECO:0000256" key="2">
    <source>
        <dbReference type="ARBA" id="ARBA00023157"/>
    </source>
</evidence>
<comment type="similarity">
    <text evidence="1">Belongs to the TRIAP1/MDM35 family.</text>
</comment>
<keyword evidence="4" id="KW-1185">Reference proteome</keyword>
<reference evidence="5 6" key="1">
    <citation type="submission" date="2025-04" db="UniProtKB">
        <authorList>
            <consortium name="RefSeq"/>
        </authorList>
    </citation>
    <scope>IDENTIFICATION</scope>
    <source>
        <tissue evidence="5 6">Muscle</tissue>
    </source>
</reference>
<name>A0A6J3K3V6_9HYME</name>
<evidence type="ECO:0000256" key="1">
    <source>
        <dbReference type="ARBA" id="ARBA00006196"/>
    </source>
</evidence>
<dbReference type="GO" id="GO:0005634">
    <property type="term" value="C:nucleus"/>
    <property type="evidence" value="ECO:0007669"/>
    <property type="project" value="TreeGrafter"/>
</dbReference>
<gene>
    <name evidence="5 6" type="primary">LOC117232511</name>
</gene>
<proteinExistence type="inferred from homology"/>
<dbReference type="GO" id="GO:0005758">
    <property type="term" value="C:mitochondrial intermembrane space"/>
    <property type="evidence" value="ECO:0007669"/>
    <property type="project" value="TreeGrafter"/>
</dbReference>
<evidence type="ECO:0000313" key="5">
    <source>
        <dbReference type="RefSeq" id="XP_033347787.1"/>
    </source>
</evidence>
<comment type="catalytic activity">
    <reaction evidence="3">
        <text>a 1,2-diacyl-sn-glycero-3-phosphate(in) = a 1,2-diacyl-sn-glycero-3-phosphate(out)</text>
        <dbReference type="Rhea" id="RHEA:36435"/>
        <dbReference type="ChEBI" id="CHEBI:58608"/>
    </reaction>
</comment>
<dbReference type="InterPro" id="IPR007918">
    <property type="entry name" value="MDM35_apoptosis"/>
</dbReference>
<accession>A0A6J3K3V6</accession>
<sequence length="77" mass="8937">MNSIAEACNNLKKDYDGCFKLWFSEKFLKGDLDDSMCSNHFKLYNQCLQQAMKDQNINLDEVNVAHLGTEQEKKTEN</sequence>
<dbReference type="KEGG" id="bvk:117232511"/>
<dbReference type="PANTHER" id="PTHR46403:SF1">
    <property type="entry name" value="TP53-REGULATED INHIBITOR OF APOPTOSIS 1"/>
    <property type="match status" value="1"/>
</dbReference>
<dbReference type="RefSeq" id="XP_033347788.1">
    <property type="nucleotide sequence ID" value="XM_033491897.1"/>
</dbReference>
<keyword evidence="2" id="KW-1015">Disulfide bond</keyword>
<protein>
    <submittedName>
        <fullName evidence="5 6">TP53-regulated inhibitor of apoptosis 1-like isoform X1</fullName>
    </submittedName>
</protein>
<dbReference type="Proteomes" id="UP000504631">
    <property type="component" value="Unplaced"/>
</dbReference>